<evidence type="ECO:0000256" key="5">
    <source>
        <dbReference type="ARBA" id="ARBA00022729"/>
    </source>
</evidence>
<gene>
    <name evidence="16" type="ORF">BV898_05724</name>
</gene>
<evidence type="ECO:0000256" key="14">
    <source>
        <dbReference type="SAM" id="SignalP"/>
    </source>
</evidence>
<dbReference type="Gene3D" id="2.20.100.10">
    <property type="entry name" value="Thrombospondin type-1 (TSP1) repeat"/>
    <property type="match status" value="3"/>
</dbReference>
<protein>
    <submittedName>
        <fullName evidence="16">A disintegrin and metalloproteinase with thrombospondin motifs 16</fullName>
    </submittedName>
</protein>
<evidence type="ECO:0000313" key="17">
    <source>
        <dbReference type="Proteomes" id="UP000192578"/>
    </source>
</evidence>
<evidence type="ECO:0000256" key="6">
    <source>
        <dbReference type="ARBA" id="ARBA00022737"/>
    </source>
</evidence>
<dbReference type="Pfam" id="PF01562">
    <property type="entry name" value="Pep_M12B_propep"/>
    <property type="match status" value="1"/>
</dbReference>
<dbReference type="PANTHER" id="PTHR13723:SF275">
    <property type="entry name" value="STALL, ISOFORM C"/>
    <property type="match status" value="1"/>
</dbReference>
<keyword evidence="11" id="KW-0325">Glycoprotein</keyword>
<evidence type="ECO:0000256" key="8">
    <source>
        <dbReference type="ARBA" id="ARBA00022833"/>
    </source>
</evidence>
<evidence type="ECO:0000256" key="4">
    <source>
        <dbReference type="ARBA" id="ARBA00022723"/>
    </source>
</evidence>
<feature type="binding site" evidence="12">
    <location>
        <position position="387"/>
    </location>
    <ligand>
        <name>Zn(2+)</name>
        <dbReference type="ChEBI" id="CHEBI:29105"/>
        <note>catalytic</note>
    </ligand>
</feature>
<feature type="signal peptide" evidence="14">
    <location>
        <begin position="1"/>
        <end position="18"/>
    </location>
</feature>
<dbReference type="SUPFAM" id="SSF82895">
    <property type="entry name" value="TSP-1 type 1 repeat"/>
    <property type="match status" value="2"/>
</dbReference>
<evidence type="ECO:0000256" key="2">
    <source>
        <dbReference type="ARBA" id="ARBA00022525"/>
    </source>
</evidence>
<dbReference type="Pfam" id="PF19030">
    <property type="entry name" value="TSP1_ADAMTS"/>
    <property type="match status" value="2"/>
</dbReference>
<dbReference type="InterPro" id="IPR050439">
    <property type="entry name" value="ADAMTS_ADAMTS-like"/>
</dbReference>
<feature type="domain" description="Peptidase M12B" evidence="15">
    <location>
        <begin position="226"/>
        <end position="440"/>
    </location>
</feature>
<dbReference type="AlphaFoldDB" id="A0A1W0WY88"/>
<dbReference type="PROSITE" id="PS50215">
    <property type="entry name" value="ADAM_MEPRO"/>
    <property type="match status" value="1"/>
</dbReference>
<keyword evidence="9" id="KW-0482">Metalloprotease</keyword>
<feature type="binding site" evidence="12">
    <location>
        <position position="381"/>
    </location>
    <ligand>
        <name>Zn(2+)</name>
        <dbReference type="ChEBI" id="CHEBI:29105"/>
        <note>catalytic</note>
    </ligand>
</feature>
<dbReference type="Pfam" id="PF17771">
    <property type="entry name" value="ADAMTS_CR_2"/>
    <property type="match status" value="1"/>
</dbReference>
<dbReference type="PANTHER" id="PTHR13723">
    <property type="entry name" value="ADAMTS A DISINTEGRIN AND METALLOPROTEASE WITH THROMBOSPONDIN MOTIFS PROTEASE"/>
    <property type="match status" value="1"/>
</dbReference>
<dbReference type="GO" id="GO:0030198">
    <property type="term" value="P:extracellular matrix organization"/>
    <property type="evidence" value="ECO:0007669"/>
    <property type="project" value="TreeGrafter"/>
</dbReference>
<dbReference type="SUPFAM" id="SSF55486">
    <property type="entry name" value="Metalloproteases ('zincins'), catalytic domain"/>
    <property type="match status" value="1"/>
</dbReference>
<sequence>MSSLHVAWLAVIFQVASAGTPMHRRMAAEMTTQERRHLFGSESLTDVPHYEVTFARAHAIHKRSLLPNRDLFYHINVDGQPRTLHLLPNRNLLSPHFTLKPEGLGVNISSVRDCLYQGKFTTGAGRAAISTCGSAGLTGMIETETGRRYQLHPAPARFQENVTDQGHMHLLVPRKNESDSETFCGVQELNVPQRLVSGEDQPLMTDWNATPMSSRRHRREAIPDKLYIETAVFADYMLYKTLVGKTLLHDHDAFVKYILAIVNTVQLIYNEQSLGRSVEIVLVRLEILQNENLPFYNEEVDKYLWDFCKWQSNLNPGTDLSTPNHWDHAIILTGFDLRSGSMRSVTGYAPVGGMCNPMYSCTINEGNHFGAAFVIAHEMGHSLTMQHDGQAGISGNGCDAQRYLMSPSTGRGKTTWSTCSRSYLDAFLVSQQSQCLKDVPPGHPHDISAPGHPALDLSFSSLPGQLYPADDQCKLLYGLEFHRYATQPSSDVCEILICANTTVYITGHPALPGTFCGEGHWCSGGACVSWGSGGPLAIDGGWSAWPATADCTTDCLLSGTGVRIFERSCTNPTPANGGKSCEGKSKRYRMCDDAAACAVRTVSTIANYANRQCLTTKTVQTDLTLTGSGRQRLQDPTGGCVIWCDTFQGGYKTWGAKFPDGTDCSGGGVGVRAYCLEGQCRGFGCDGWTMDETSPDACRAAEPSNSTITPVTFPTESVINLVTPRTTISTTPNLIGDSAPTFPSFFGTPDPKWLENGPNSVATTTTKTTTSAPNLFPPTFPSLFVAPRALLFSGGSPFNTAVIGMSPTWGAWATVGICVSNCLQNSVALQKVVRKCESPPQGGGGTCVGRNATVMLCPLACPNVFYSADSYVTKICSALKTVDQTLTGLGKQLPQSADDPRQSCKLWCQTAGSHLRSWPEMFFPDGTVCATDASGAKSYCVRGSCTRFNCDGKPVDSSDPPKCEIQSSSKLLLPKPQPRHISGGKPSLIEQPQSGRIPNETVESLSPFHWMTVSTSCSKSCGGGTRKNHVQCTETGRSRSKGSQRVGDEMCVLESKPTVELEETCNTQPCPQWSASKWSDCGGSCGNATMTRLVQCVQASPPVGTVKVETIVDDSQCDTLLKPEMSQVCMTHDCALEPLVFY</sequence>
<dbReference type="InterPro" id="IPR057401">
    <property type="entry name" value="Adt-1/2-like_dom"/>
</dbReference>
<comment type="subcellular location">
    <subcellularLocation>
        <location evidence="1">Secreted</location>
    </subcellularLocation>
</comment>
<keyword evidence="4 12" id="KW-0479">Metal-binding</keyword>
<feature type="disulfide bond" evidence="12">
    <location>
        <begin position="355"/>
        <end position="435"/>
    </location>
</feature>
<dbReference type="GO" id="GO:0004222">
    <property type="term" value="F:metalloendopeptidase activity"/>
    <property type="evidence" value="ECO:0007669"/>
    <property type="project" value="InterPro"/>
</dbReference>
<evidence type="ECO:0000256" key="1">
    <source>
        <dbReference type="ARBA" id="ARBA00004613"/>
    </source>
</evidence>
<dbReference type="CDD" id="cd04273">
    <property type="entry name" value="ZnMc_ADAMTS_like"/>
    <property type="match status" value="1"/>
</dbReference>
<dbReference type="GO" id="GO:0046872">
    <property type="term" value="F:metal ion binding"/>
    <property type="evidence" value="ECO:0007669"/>
    <property type="project" value="UniProtKB-KW"/>
</dbReference>
<evidence type="ECO:0000256" key="3">
    <source>
        <dbReference type="ARBA" id="ARBA00022670"/>
    </source>
</evidence>
<comment type="caution">
    <text evidence="12">Lacks conserved residue(s) required for the propagation of feature annotation.</text>
</comment>
<evidence type="ECO:0000256" key="13">
    <source>
        <dbReference type="SAM" id="MobiDB-lite"/>
    </source>
</evidence>
<dbReference type="InterPro" id="IPR002870">
    <property type="entry name" value="Peptidase_M12B_N"/>
</dbReference>
<dbReference type="InterPro" id="IPR000884">
    <property type="entry name" value="TSP1_rpt"/>
</dbReference>
<evidence type="ECO:0000256" key="11">
    <source>
        <dbReference type="ARBA" id="ARBA00023180"/>
    </source>
</evidence>
<feature type="binding site" evidence="12">
    <location>
        <position position="377"/>
    </location>
    <ligand>
        <name>Zn(2+)</name>
        <dbReference type="ChEBI" id="CHEBI:29105"/>
        <note>catalytic</note>
    </ligand>
</feature>
<keyword evidence="6" id="KW-0677">Repeat</keyword>
<accession>A0A1W0WY88</accession>
<dbReference type="Pfam" id="PF25379">
    <property type="entry name" value="Adt-1"/>
    <property type="match status" value="2"/>
</dbReference>
<dbReference type="Pfam" id="PF01421">
    <property type="entry name" value="Reprolysin"/>
    <property type="match status" value="1"/>
</dbReference>
<dbReference type="SMART" id="SM00209">
    <property type="entry name" value="TSP1"/>
    <property type="match status" value="4"/>
</dbReference>
<dbReference type="GO" id="GO:0031012">
    <property type="term" value="C:extracellular matrix"/>
    <property type="evidence" value="ECO:0007669"/>
    <property type="project" value="TreeGrafter"/>
</dbReference>
<keyword evidence="2" id="KW-0964">Secreted</keyword>
<dbReference type="InterPro" id="IPR041645">
    <property type="entry name" value="ADAMTS_CR_2"/>
</dbReference>
<comment type="caution">
    <text evidence="16">The sequence shown here is derived from an EMBL/GenBank/DDBJ whole genome shotgun (WGS) entry which is preliminary data.</text>
</comment>
<evidence type="ECO:0000256" key="12">
    <source>
        <dbReference type="PROSITE-ProRule" id="PRU00276"/>
    </source>
</evidence>
<keyword evidence="5 14" id="KW-0732">Signal</keyword>
<evidence type="ECO:0000256" key="9">
    <source>
        <dbReference type="ARBA" id="ARBA00023049"/>
    </source>
</evidence>
<organism evidence="16 17">
    <name type="scientific">Hypsibius exemplaris</name>
    <name type="common">Freshwater tardigrade</name>
    <dbReference type="NCBI Taxonomy" id="2072580"/>
    <lineage>
        <taxon>Eukaryota</taxon>
        <taxon>Metazoa</taxon>
        <taxon>Ecdysozoa</taxon>
        <taxon>Tardigrada</taxon>
        <taxon>Eutardigrada</taxon>
        <taxon>Parachela</taxon>
        <taxon>Hypsibioidea</taxon>
        <taxon>Hypsibiidae</taxon>
        <taxon>Hypsibius</taxon>
    </lineage>
</organism>
<dbReference type="GO" id="GO:0005576">
    <property type="term" value="C:extracellular region"/>
    <property type="evidence" value="ECO:0007669"/>
    <property type="project" value="UniProtKB-SubCell"/>
</dbReference>
<dbReference type="PROSITE" id="PS50092">
    <property type="entry name" value="TSP1"/>
    <property type="match status" value="2"/>
</dbReference>
<feature type="active site" evidence="12">
    <location>
        <position position="378"/>
    </location>
</feature>
<dbReference type="InterPro" id="IPR024079">
    <property type="entry name" value="MetalloPept_cat_dom_sf"/>
</dbReference>
<dbReference type="InterPro" id="IPR036383">
    <property type="entry name" value="TSP1_rpt_sf"/>
</dbReference>
<feature type="chain" id="PRO_5013003652" evidence="14">
    <location>
        <begin position="19"/>
        <end position="1142"/>
    </location>
</feature>
<evidence type="ECO:0000313" key="16">
    <source>
        <dbReference type="EMBL" id="OQV20166.1"/>
    </source>
</evidence>
<dbReference type="GO" id="GO:0006508">
    <property type="term" value="P:proteolysis"/>
    <property type="evidence" value="ECO:0007669"/>
    <property type="project" value="UniProtKB-KW"/>
</dbReference>
<evidence type="ECO:0000256" key="7">
    <source>
        <dbReference type="ARBA" id="ARBA00022801"/>
    </source>
</evidence>
<keyword evidence="10 12" id="KW-1015">Disulfide bond</keyword>
<proteinExistence type="predicted"/>
<name>A0A1W0WY88_HYPEX</name>
<evidence type="ECO:0000256" key="10">
    <source>
        <dbReference type="ARBA" id="ARBA00023157"/>
    </source>
</evidence>
<keyword evidence="17" id="KW-1185">Reference proteome</keyword>
<keyword evidence="8 12" id="KW-0862">Zinc</keyword>
<dbReference type="OrthoDB" id="10035764at2759"/>
<feature type="region of interest" description="Disordered" evidence="13">
    <location>
        <begin position="975"/>
        <end position="994"/>
    </location>
</feature>
<keyword evidence="3" id="KW-0645">Protease</keyword>
<reference evidence="17" key="1">
    <citation type="submission" date="2017-01" db="EMBL/GenBank/DDBJ databases">
        <title>Comparative genomics of anhydrobiosis in the tardigrade Hypsibius dujardini.</title>
        <authorList>
            <person name="Yoshida Y."/>
            <person name="Koutsovoulos G."/>
            <person name="Laetsch D."/>
            <person name="Stevens L."/>
            <person name="Kumar S."/>
            <person name="Horikawa D."/>
            <person name="Ishino K."/>
            <person name="Komine S."/>
            <person name="Tomita M."/>
            <person name="Blaxter M."/>
            <person name="Arakawa K."/>
        </authorList>
    </citation>
    <scope>NUCLEOTIDE SEQUENCE [LARGE SCALE GENOMIC DNA]</scope>
    <source>
        <strain evidence="17">Z151</strain>
    </source>
</reference>
<dbReference type="InterPro" id="IPR001590">
    <property type="entry name" value="Peptidase_M12B"/>
</dbReference>
<dbReference type="Gene3D" id="3.40.1620.60">
    <property type="match status" value="1"/>
</dbReference>
<keyword evidence="7" id="KW-0378">Hydrolase</keyword>
<dbReference type="Proteomes" id="UP000192578">
    <property type="component" value="Unassembled WGS sequence"/>
</dbReference>
<evidence type="ECO:0000259" key="15">
    <source>
        <dbReference type="PROSITE" id="PS50215"/>
    </source>
</evidence>
<dbReference type="EMBL" id="MTYJ01000032">
    <property type="protein sequence ID" value="OQV20166.1"/>
    <property type="molecule type" value="Genomic_DNA"/>
</dbReference>
<dbReference type="Gene3D" id="3.40.390.10">
    <property type="entry name" value="Collagenase (Catalytic Domain)"/>
    <property type="match status" value="1"/>
</dbReference>